<evidence type="ECO:0000313" key="2">
    <source>
        <dbReference type="Proteomes" id="UP001186944"/>
    </source>
</evidence>
<name>A0AA88XYN2_PINIB</name>
<protein>
    <submittedName>
        <fullName evidence="1">Uncharacterized protein</fullName>
    </submittedName>
</protein>
<dbReference type="Proteomes" id="UP001186944">
    <property type="component" value="Unassembled WGS sequence"/>
</dbReference>
<organism evidence="1 2">
    <name type="scientific">Pinctada imbricata</name>
    <name type="common">Atlantic pearl-oyster</name>
    <name type="synonym">Pinctada martensii</name>
    <dbReference type="NCBI Taxonomy" id="66713"/>
    <lineage>
        <taxon>Eukaryota</taxon>
        <taxon>Metazoa</taxon>
        <taxon>Spiralia</taxon>
        <taxon>Lophotrochozoa</taxon>
        <taxon>Mollusca</taxon>
        <taxon>Bivalvia</taxon>
        <taxon>Autobranchia</taxon>
        <taxon>Pteriomorphia</taxon>
        <taxon>Pterioida</taxon>
        <taxon>Pterioidea</taxon>
        <taxon>Pteriidae</taxon>
        <taxon>Pinctada</taxon>
    </lineage>
</organism>
<reference evidence="1" key="1">
    <citation type="submission" date="2019-08" db="EMBL/GenBank/DDBJ databases">
        <title>The improved chromosome-level genome for the pearl oyster Pinctada fucata martensii using PacBio sequencing and Hi-C.</title>
        <authorList>
            <person name="Zheng Z."/>
        </authorList>
    </citation>
    <scope>NUCLEOTIDE SEQUENCE</scope>
    <source>
        <strain evidence="1">ZZ-2019</strain>
        <tissue evidence="1">Adductor muscle</tissue>
    </source>
</reference>
<keyword evidence="2" id="KW-1185">Reference proteome</keyword>
<dbReference type="EMBL" id="VSWD01000010">
    <property type="protein sequence ID" value="KAK3090630.1"/>
    <property type="molecule type" value="Genomic_DNA"/>
</dbReference>
<proteinExistence type="predicted"/>
<evidence type="ECO:0000313" key="1">
    <source>
        <dbReference type="EMBL" id="KAK3090630.1"/>
    </source>
</evidence>
<gene>
    <name evidence="1" type="ORF">FSP39_013278</name>
</gene>
<accession>A0AA88XYN2</accession>
<comment type="caution">
    <text evidence="1">The sequence shown here is derived from an EMBL/GenBank/DDBJ whole genome shotgun (WGS) entry which is preliminary data.</text>
</comment>
<sequence length="127" mass="14532">MHQKRNKDILSFATDGQWIQLMSRDSDKNPQTILQFQDFWNTTKSLSKAELVKKISEVNKTDSNSHLSDKLIKRNSKGSLEVSTKGSVLFDITTPVGLAQWSKKALVEIHDTSQDEKCRERRQKLVA</sequence>
<dbReference type="AlphaFoldDB" id="A0AA88XYN2"/>